<dbReference type="PANTHER" id="PTHR35174">
    <property type="entry name" value="BLL7171 PROTEIN-RELATED"/>
    <property type="match status" value="1"/>
</dbReference>
<dbReference type="Proteomes" id="UP000266482">
    <property type="component" value="Unassembled WGS sequence"/>
</dbReference>
<evidence type="ECO:0000313" key="3">
    <source>
        <dbReference type="EMBL" id="RIX51070.1"/>
    </source>
</evidence>
<dbReference type="InterPro" id="IPR005545">
    <property type="entry name" value="YCII"/>
</dbReference>
<dbReference type="AlphaFoldDB" id="A0A3A1V0L7"/>
<evidence type="ECO:0000313" key="4">
    <source>
        <dbReference type="Proteomes" id="UP000266482"/>
    </source>
</evidence>
<dbReference type="SUPFAM" id="SSF54909">
    <property type="entry name" value="Dimeric alpha+beta barrel"/>
    <property type="match status" value="1"/>
</dbReference>
<dbReference type="InterPro" id="IPR011008">
    <property type="entry name" value="Dimeric_a/b-barrel"/>
</dbReference>
<dbReference type="Pfam" id="PF03795">
    <property type="entry name" value="YCII"/>
    <property type="match status" value="1"/>
</dbReference>
<protein>
    <recommendedName>
        <fullName evidence="2">YCII-related domain-containing protein</fullName>
    </recommendedName>
</protein>
<feature type="domain" description="YCII-related" evidence="2">
    <location>
        <begin position="1"/>
        <end position="104"/>
    </location>
</feature>
<evidence type="ECO:0000256" key="1">
    <source>
        <dbReference type="ARBA" id="ARBA00007689"/>
    </source>
</evidence>
<comment type="caution">
    <text evidence="3">The sequence shown here is derived from an EMBL/GenBank/DDBJ whole genome shotgun (WGS) entry which is preliminary data.</text>
</comment>
<gene>
    <name evidence="3" type="ORF">D3P08_18510</name>
</gene>
<dbReference type="RefSeq" id="WP_119601234.1">
    <property type="nucleotide sequence ID" value="NZ_QXQA01000012.1"/>
</dbReference>
<proteinExistence type="inferred from homology"/>
<evidence type="ECO:0000259" key="2">
    <source>
        <dbReference type="Pfam" id="PF03795"/>
    </source>
</evidence>
<reference evidence="3 4" key="1">
    <citation type="submission" date="2018-09" db="EMBL/GenBank/DDBJ databases">
        <title>Paenibacillus aracenensis nov. sp. isolated from a cave in southern Spain.</title>
        <authorList>
            <person name="Jurado V."/>
            <person name="Gutierrez-Patricio S."/>
            <person name="Gonzalez-Pimentel J.L."/>
            <person name="Miller A.Z."/>
            <person name="Laiz L."/>
            <person name="Saiz-Jimenez C."/>
        </authorList>
    </citation>
    <scope>NUCLEOTIDE SEQUENCE [LARGE SCALE GENOMIC DNA]</scope>
    <source>
        <strain evidence="3 4">DSM 22867</strain>
    </source>
</reference>
<sequence>MKFLCLGYLNAAKMDARPKEEIDKVMSECRPYLEELYKTGRVLLDAGLESEFKSIRREEGKVRVVDGPFTETKEMIGSAFLIEAEHLEEAVQIASLHPAVQVDAGSEFEWGIEIRPIHYFEMKKPK</sequence>
<accession>A0A3A1V0L7</accession>
<dbReference type="Gene3D" id="3.30.70.1060">
    <property type="entry name" value="Dimeric alpha+beta barrel"/>
    <property type="match status" value="1"/>
</dbReference>
<keyword evidence="4" id="KW-1185">Reference proteome</keyword>
<dbReference type="EMBL" id="QXQA01000012">
    <property type="protein sequence ID" value="RIX51070.1"/>
    <property type="molecule type" value="Genomic_DNA"/>
</dbReference>
<dbReference type="OrthoDB" id="9807535at2"/>
<organism evidence="3 4">
    <name type="scientific">Paenibacillus nanensis</name>
    <dbReference type="NCBI Taxonomy" id="393251"/>
    <lineage>
        <taxon>Bacteria</taxon>
        <taxon>Bacillati</taxon>
        <taxon>Bacillota</taxon>
        <taxon>Bacilli</taxon>
        <taxon>Bacillales</taxon>
        <taxon>Paenibacillaceae</taxon>
        <taxon>Paenibacillus</taxon>
    </lineage>
</organism>
<comment type="similarity">
    <text evidence="1">Belongs to the YciI family.</text>
</comment>
<name>A0A3A1V0L7_9BACL</name>
<dbReference type="PANTHER" id="PTHR35174:SF3">
    <property type="entry name" value="BLL7171 PROTEIN"/>
    <property type="match status" value="1"/>
</dbReference>